<feature type="region of interest" description="Disordered" evidence="1">
    <location>
        <begin position="299"/>
        <end position="333"/>
    </location>
</feature>
<protein>
    <submittedName>
        <fullName evidence="3">Uncharacterized protein</fullName>
    </submittedName>
</protein>
<keyword evidence="2" id="KW-0812">Transmembrane</keyword>
<keyword evidence="2" id="KW-0472">Membrane</keyword>
<accession>A0ABW7Z554</accession>
<evidence type="ECO:0000256" key="2">
    <source>
        <dbReference type="SAM" id="Phobius"/>
    </source>
</evidence>
<sequence>MAHVIVDPQVPEADAQLLRENGTLLARVRRGWVPPPQPSLPGKDHVQKLQIGLASVFTLLLMISVSRSGFNGFTLLVAVGAIVMFMAVLIKRDIDPIEDAEVAADREVYEQARWYEGRYVLVAELDESAQRLLARAGQAVRSVLGSQVHAEGLLDDVRNTVMLPAEEWEIARLLAKLSALRTQHRKTVSGGITPEVAAAAAPLARALDSSEGAVVARVEALERYAVHVAEAERAYHAHAQIEELRGRLPQYEELVAESGADALAVPELDRLTGDAGLLEQALRRSVRSAHEAFRHLDPAHADPAATLPEAPAPGDPAAMLPEAPGDPDRDDRA</sequence>
<gene>
    <name evidence="3" type="ORF">ACIBG2_37565</name>
</gene>
<dbReference type="EMBL" id="JBITGY010000011">
    <property type="protein sequence ID" value="MFI6503141.1"/>
    <property type="molecule type" value="Genomic_DNA"/>
</dbReference>
<feature type="transmembrane region" description="Helical" evidence="2">
    <location>
        <begin position="72"/>
        <end position="90"/>
    </location>
</feature>
<keyword evidence="2" id="KW-1133">Transmembrane helix</keyword>
<organism evidence="3 4">
    <name type="scientific">Nonomuraea typhae</name>
    <dbReference type="NCBI Taxonomy" id="2603600"/>
    <lineage>
        <taxon>Bacteria</taxon>
        <taxon>Bacillati</taxon>
        <taxon>Actinomycetota</taxon>
        <taxon>Actinomycetes</taxon>
        <taxon>Streptosporangiales</taxon>
        <taxon>Streptosporangiaceae</taxon>
        <taxon>Nonomuraea</taxon>
    </lineage>
</organism>
<dbReference type="RefSeq" id="WP_397088933.1">
    <property type="nucleotide sequence ID" value="NZ_JBITGY010000011.1"/>
</dbReference>
<proteinExistence type="predicted"/>
<evidence type="ECO:0000313" key="3">
    <source>
        <dbReference type="EMBL" id="MFI6503141.1"/>
    </source>
</evidence>
<evidence type="ECO:0000313" key="4">
    <source>
        <dbReference type="Proteomes" id="UP001612741"/>
    </source>
</evidence>
<name>A0ABW7Z554_9ACTN</name>
<reference evidence="3 4" key="1">
    <citation type="submission" date="2024-10" db="EMBL/GenBank/DDBJ databases">
        <title>The Natural Products Discovery Center: Release of the First 8490 Sequenced Strains for Exploring Actinobacteria Biosynthetic Diversity.</title>
        <authorList>
            <person name="Kalkreuter E."/>
            <person name="Kautsar S.A."/>
            <person name="Yang D."/>
            <person name="Bader C.D."/>
            <person name="Teijaro C.N."/>
            <person name="Fluegel L."/>
            <person name="Davis C.M."/>
            <person name="Simpson J.R."/>
            <person name="Lauterbach L."/>
            <person name="Steele A.D."/>
            <person name="Gui C."/>
            <person name="Meng S."/>
            <person name="Li G."/>
            <person name="Viehrig K."/>
            <person name="Ye F."/>
            <person name="Su P."/>
            <person name="Kiefer A.F."/>
            <person name="Nichols A."/>
            <person name="Cepeda A.J."/>
            <person name="Yan W."/>
            <person name="Fan B."/>
            <person name="Jiang Y."/>
            <person name="Adhikari A."/>
            <person name="Zheng C.-J."/>
            <person name="Schuster L."/>
            <person name="Cowan T.M."/>
            <person name="Smanski M.J."/>
            <person name="Chevrette M.G."/>
            <person name="De Carvalho L.P.S."/>
            <person name="Shen B."/>
        </authorList>
    </citation>
    <scope>NUCLEOTIDE SEQUENCE [LARGE SCALE GENOMIC DNA]</scope>
    <source>
        <strain evidence="3 4">NPDC050545</strain>
    </source>
</reference>
<keyword evidence="4" id="KW-1185">Reference proteome</keyword>
<comment type="caution">
    <text evidence="3">The sequence shown here is derived from an EMBL/GenBank/DDBJ whole genome shotgun (WGS) entry which is preliminary data.</text>
</comment>
<dbReference type="Proteomes" id="UP001612741">
    <property type="component" value="Unassembled WGS sequence"/>
</dbReference>
<evidence type="ECO:0000256" key="1">
    <source>
        <dbReference type="SAM" id="MobiDB-lite"/>
    </source>
</evidence>